<organism evidence="1 2">
    <name type="scientific">Caldalkalibacillus uzonensis</name>
    <dbReference type="NCBI Taxonomy" id="353224"/>
    <lineage>
        <taxon>Bacteria</taxon>
        <taxon>Bacillati</taxon>
        <taxon>Bacillota</taxon>
        <taxon>Bacilli</taxon>
        <taxon>Bacillales</taxon>
        <taxon>Bacillaceae</taxon>
        <taxon>Caldalkalibacillus</taxon>
    </lineage>
</organism>
<dbReference type="InterPro" id="IPR036410">
    <property type="entry name" value="HSP_DnaJ_Cys-rich_dom_sf"/>
</dbReference>
<evidence type="ECO:0000313" key="1">
    <source>
        <dbReference type="EMBL" id="MDQ0340967.1"/>
    </source>
</evidence>
<protein>
    <submittedName>
        <fullName evidence="1">DnaJ-class molecular chaperone</fullName>
    </submittedName>
</protein>
<reference evidence="1 2" key="1">
    <citation type="submission" date="2023-07" db="EMBL/GenBank/DDBJ databases">
        <title>Genomic Encyclopedia of Type Strains, Phase IV (KMG-IV): sequencing the most valuable type-strain genomes for metagenomic binning, comparative biology and taxonomic classification.</title>
        <authorList>
            <person name="Goeker M."/>
        </authorList>
    </citation>
    <scope>NUCLEOTIDE SEQUENCE [LARGE SCALE GENOMIC DNA]</scope>
    <source>
        <strain evidence="1 2">DSM 17740</strain>
    </source>
</reference>
<gene>
    <name evidence="1" type="ORF">J2S00_003807</name>
</gene>
<dbReference type="Gene3D" id="6.20.20.10">
    <property type="match status" value="1"/>
</dbReference>
<dbReference type="Pfam" id="PF17302">
    <property type="entry name" value="DUF5351"/>
    <property type="match status" value="1"/>
</dbReference>
<sequence>MKLKFSQAGLPQATTHCEYCHGRGYFQLMLGGSETCVHCEGSGLAPAERLQAKPERKIDQIQLRWMSFPKYDGIL</sequence>
<evidence type="ECO:0000313" key="2">
    <source>
        <dbReference type="Proteomes" id="UP001232445"/>
    </source>
</evidence>
<dbReference type="SUPFAM" id="SSF57938">
    <property type="entry name" value="DnaJ/Hsp40 cysteine-rich domain"/>
    <property type="match status" value="1"/>
</dbReference>
<keyword evidence="2" id="KW-1185">Reference proteome</keyword>
<dbReference type="Proteomes" id="UP001232445">
    <property type="component" value="Unassembled WGS sequence"/>
</dbReference>
<name>A0ABU0CXU3_9BACI</name>
<dbReference type="InterPro" id="IPR035272">
    <property type="entry name" value="DUF5351"/>
</dbReference>
<dbReference type="EMBL" id="JAUSUQ010000025">
    <property type="protein sequence ID" value="MDQ0340967.1"/>
    <property type="molecule type" value="Genomic_DNA"/>
</dbReference>
<comment type="caution">
    <text evidence="1">The sequence shown here is derived from an EMBL/GenBank/DDBJ whole genome shotgun (WGS) entry which is preliminary data.</text>
</comment>
<accession>A0ABU0CXU3</accession>
<proteinExistence type="predicted"/>
<dbReference type="RefSeq" id="WP_370875900.1">
    <property type="nucleotide sequence ID" value="NZ_JAUSUQ010000025.1"/>
</dbReference>